<evidence type="ECO:0000313" key="20">
    <source>
        <dbReference type="EMBL" id="BBO91054.1"/>
    </source>
</evidence>
<keyword evidence="7" id="KW-0418">Kinase</keyword>
<proteinExistence type="predicted"/>
<keyword evidence="15" id="KW-1133">Transmembrane helix</keyword>
<evidence type="ECO:0000256" key="9">
    <source>
        <dbReference type="ARBA" id="ARBA00023012"/>
    </source>
</evidence>
<dbReference type="PROSITE" id="PS50885">
    <property type="entry name" value="HAMP"/>
    <property type="match status" value="1"/>
</dbReference>
<reference evidence="20 21" key="1">
    <citation type="submission" date="2019-11" db="EMBL/GenBank/DDBJ databases">
        <title>Comparative genomics of hydrocarbon-degrading Desulfosarcina strains.</title>
        <authorList>
            <person name="Watanabe M."/>
            <person name="Kojima H."/>
            <person name="Fukui M."/>
        </authorList>
    </citation>
    <scope>NUCLEOTIDE SEQUENCE [LARGE SCALE GENOMIC DNA]</scope>
    <source>
        <strain evidence="21">oXyS1</strain>
    </source>
</reference>
<evidence type="ECO:0000256" key="5">
    <source>
        <dbReference type="ARBA" id="ARBA00022679"/>
    </source>
</evidence>
<keyword evidence="15" id="KW-0472">Membrane</keyword>
<dbReference type="EC" id="2.7.13.3" evidence="3"/>
<keyword evidence="6" id="KW-0547">Nucleotide-binding</keyword>
<feature type="modified residue" description="4-aspartylphosphate" evidence="13">
    <location>
        <position position="750"/>
    </location>
</feature>
<dbReference type="SUPFAM" id="SSF47384">
    <property type="entry name" value="Homodimeric domain of signal transducing histidine kinase"/>
    <property type="match status" value="1"/>
</dbReference>
<feature type="transmembrane region" description="Helical" evidence="15">
    <location>
        <begin position="20"/>
        <end position="41"/>
    </location>
</feature>
<protein>
    <recommendedName>
        <fullName evidence="11">Sensory/regulatory protein RpfC</fullName>
        <ecNumber evidence="3">2.7.13.3</ecNumber>
    </recommendedName>
</protein>
<evidence type="ECO:0000256" key="12">
    <source>
        <dbReference type="PROSITE-ProRule" id="PRU00110"/>
    </source>
</evidence>
<dbReference type="InterPro" id="IPR003661">
    <property type="entry name" value="HisK_dim/P_dom"/>
</dbReference>
<feature type="domain" description="Response regulatory" evidence="17">
    <location>
        <begin position="553"/>
        <end position="674"/>
    </location>
</feature>
<dbReference type="Gene3D" id="1.10.287.130">
    <property type="match status" value="1"/>
</dbReference>
<dbReference type="EMBL" id="AP021879">
    <property type="protein sequence ID" value="BBO91054.1"/>
    <property type="molecule type" value="Genomic_DNA"/>
</dbReference>
<dbReference type="Pfam" id="PF00512">
    <property type="entry name" value="HisKA"/>
    <property type="match status" value="1"/>
</dbReference>
<dbReference type="Pfam" id="PF01627">
    <property type="entry name" value="Hpt"/>
    <property type="match status" value="1"/>
</dbReference>
<evidence type="ECO:0000256" key="15">
    <source>
        <dbReference type="SAM" id="Phobius"/>
    </source>
</evidence>
<evidence type="ECO:0000256" key="13">
    <source>
        <dbReference type="PROSITE-ProRule" id="PRU00169"/>
    </source>
</evidence>
<feature type="transmembrane region" description="Helical" evidence="15">
    <location>
        <begin position="181"/>
        <end position="201"/>
    </location>
</feature>
<dbReference type="SMART" id="SM00073">
    <property type="entry name" value="HPT"/>
    <property type="match status" value="1"/>
</dbReference>
<dbReference type="PROSITE" id="PS50110">
    <property type="entry name" value="RESPONSE_REGULATORY"/>
    <property type="match status" value="2"/>
</dbReference>
<evidence type="ECO:0000256" key="7">
    <source>
        <dbReference type="ARBA" id="ARBA00022777"/>
    </source>
</evidence>
<keyword evidence="21" id="KW-1185">Reference proteome</keyword>
<dbReference type="CDD" id="cd00082">
    <property type="entry name" value="HisKA"/>
    <property type="match status" value="1"/>
</dbReference>
<evidence type="ECO:0000256" key="11">
    <source>
        <dbReference type="ARBA" id="ARBA00068150"/>
    </source>
</evidence>
<evidence type="ECO:0000259" key="19">
    <source>
        <dbReference type="PROSITE" id="PS50894"/>
    </source>
</evidence>
<feature type="domain" description="HPt" evidence="19">
    <location>
        <begin position="873"/>
        <end position="966"/>
    </location>
</feature>
<dbReference type="InterPro" id="IPR004358">
    <property type="entry name" value="Sig_transdc_His_kin-like_C"/>
</dbReference>
<keyword evidence="8" id="KW-0067">ATP-binding</keyword>
<dbReference type="InterPro" id="IPR033417">
    <property type="entry name" value="CHASE8"/>
</dbReference>
<dbReference type="CDD" id="cd06225">
    <property type="entry name" value="HAMP"/>
    <property type="match status" value="1"/>
</dbReference>
<dbReference type="InterPro" id="IPR036641">
    <property type="entry name" value="HPT_dom_sf"/>
</dbReference>
<evidence type="ECO:0000256" key="1">
    <source>
        <dbReference type="ARBA" id="ARBA00000085"/>
    </source>
</evidence>
<dbReference type="PANTHER" id="PTHR45339:SF5">
    <property type="entry name" value="HISTIDINE KINASE"/>
    <property type="match status" value="1"/>
</dbReference>
<dbReference type="Gene3D" id="6.10.340.10">
    <property type="match status" value="1"/>
</dbReference>
<feature type="domain" description="HAMP" evidence="18">
    <location>
        <begin position="205"/>
        <end position="258"/>
    </location>
</feature>
<dbReference type="InterPro" id="IPR005467">
    <property type="entry name" value="His_kinase_dom"/>
</dbReference>
<evidence type="ECO:0000256" key="6">
    <source>
        <dbReference type="ARBA" id="ARBA00022741"/>
    </source>
</evidence>
<evidence type="ECO:0000256" key="4">
    <source>
        <dbReference type="ARBA" id="ARBA00022553"/>
    </source>
</evidence>
<gene>
    <name evidence="20" type="ORF">DSCOOX_42340</name>
</gene>
<dbReference type="PANTHER" id="PTHR45339">
    <property type="entry name" value="HYBRID SIGNAL TRANSDUCTION HISTIDINE KINASE J"/>
    <property type="match status" value="1"/>
</dbReference>
<evidence type="ECO:0000259" key="16">
    <source>
        <dbReference type="PROSITE" id="PS50109"/>
    </source>
</evidence>
<dbReference type="Pfam" id="PF00072">
    <property type="entry name" value="Response_reg"/>
    <property type="match status" value="2"/>
</dbReference>
<dbReference type="GO" id="GO:0005524">
    <property type="term" value="F:ATP binding"/>
    <property type="evidence" value="ECO:0007669"/>
    <property type="project" value="UniProtKB-KW"/>
</dbReference>
<dbReference type="InterPro" id="IPR036097">
    <property type="entry name" value="HisK_dim/P_sf"/>
</dbReference>
<comment type="subunit">
    <text evidence="10">At low DSF concentrations, interacts with RpfF.</text>
</comment>
<dbReference type="GO" id="GO:0000155">
    <property type="term" value="F:phosphorelay sensor kinase activity"/>
    <property type="evidence" value="ECO:0007669"/>
    <property type="project" value="InterPro"/>
</dbReference>
<feature type="domain" description="Response regulatory" evidence="17">
    <location>
        <begin position="701"/>
        <end position="821"/>
    </location>
</feature>
<feature type="region of interest" description="Disordered" evidence="14">
    <location>
        <begin position="824"/>
        <end position="855"/>
    </location>
</feature>
<keyword evidence="15" id="KW-0812">Transmembrane</keyword>
<dbReference type="Gene3D" id="3.30.565.10">
    <property type="entry name" value="Histidine kinase-like ATPase, C-terminal domain"/>
    <property type="match status" value="1"/>
</dbReference>
<dbReference type="Proteomes" id="UP000422108">
    <property type="component" value="Chromosome"/>
</dbReference>
<dbReference type="SMART" id="SM00387">
    <property type="entry name" value="HATPase_c"/>
    <property type="match status" value="1"/>
</dbReference>
<dbReference type="SUPFAM" id="SSF55874">
    <property type="entry name" value="ATPase domain of HSP90 chaperone/DNA topoisomerase II/histidine kinase"/>
    <property type="match status" value="1"/>
</dbReference>
<dbReference type="PROSITE" id="PS50894">
    <property type="entry name" value="HPT"/>
    <property type="match status" value="1"/>
</dbReference>
<dbReference type="InterPro" id="IPR001789">
    <property type="entry name" value="Sig_transdc_resp-reg_receiver"/>
</dbReference>
<dbReference type="InterPro" id="IPR036890">
    <property type="entry name" value="HATPase_C_sf"/>
</dbReference>
<dbReference type="PRINTS" id="PR00344">
    <property type="entry name" value="BCTRLSENSOR"/>
</dbReference>
<dbReference type="FunFam" id="3.30.565.10:FF:000010">
    <property type="entry name" value="Sensor histidine kinase RcsC"/>
    <property type="match status" value="1"/>
</dbReference>
<organism evidence="20 21">
    <name type="scientific">Desulfosarcina ovata subsp. ovata</name>
    <dbReference type="NCBI Taxonomy" id="2752305"/>
    <lineage>
        <taxon>Bacteria</taxon>
        <taxon>Pseudomonadati</taxon>
        <taxon>Thermodesulfobacteriota</taxon>
        <taxon>Desulfobacteria</taxon>
        <taxon>Desulfobacterales</taxon>
        <taxon>Desulfosarcinaceae</taxon>
        <taxon>Desulfosarcina</taxon>
    </lineage>
</organism>
<dbReference type="Gene3D" id="3.40.50.2300">
    <property type="match status" value="2"/>
</dbReference>
<dbReference type="Pfam" id="PF02518">
    <property type="entry name" value="HATPase_c"/>
    <property type="match status" value="1"/>
</dbReference>
<dbReference type="RefSeq" id="WP_155312030.1">
    <property type="nucleotide sequence ID" value="NZ_AP021879.1"/>
</dbReference>
<feature type="modified residue" description="4-aspartylphosphate" evidence="13">
    <location>
        <position position="607"/>
    </location>
</feature>
<sequence length="970" mass="106739">MKGIPFKKKPSRFYSIKDKLIILLSLTSILTALLVASAMIYNERLSTRENLISELRSMADMVARNSGAALLFNDPQTAGKDLSSLAAKREITAAILYNKDGSIFSQFSTGSKGLALYASAFVRQDSDPHIRLNRLMRNGGTVFYEDGNVHVVRPVTVDQKVVGAIQLVNNMAQMHERLNTFYRVISSTVLVTLIIVLVVSAKLQKIFTAPLFGLMQSIDTVISEKNYAVRVARESNDEFGILIDRFNDMISEIQQRDQDLKAYSAELEERVQLRTADLTAAKEELEATVSSLAVAKESAEAANRAKSQFLANMSHEIRTPMNGVLGMAGLMLQTQLSGEQQRFAMTIQKSGESLLSIINDILDFSKIEAGKFQLETISFDLRMLVDDVIQLLASRAHAKRIELAAIIPDDTDVYLEGDPTRLRQVLTNLVGNAIKFTHEGEVVVDLKTTQQSGNRVKLDISTRDTGIGIADVDRQKLFKPFSQADGSTTRNYGGTGLGLAISSEIVALMGGTLDCESTPGEGSNFFFSIEMKRSPEKMSPGAADDVAVLKGCRTLIIDDNATNRDILLNQTASWGMWGDSTPSGIDGIRLLVAAQGKGQPFDLVLLDMDMPEMDGMTVAQEIKSNPAIDHTPLVMLTSVGLRGDASEARRRGISAYLTKPVRQSELFFTLIRVLGGRGSGTDQPLVTHYTLAEEKRHLDLKVLVAEDNPTNQEVAMGMLRSHGCRVVLAANGREALDAVRYHDYDLIFMDCQMPVLDGYQATAEIRRLEREKSDHRYTPIIALTAHALEGDREKCLKAGMDDYMSKPFDAKTILEMIERWHSKRPKDAGTPVASPPESRPVLEQPVRGNGENSAHPVDKSVLYTLKALQIEGEPDFLKRIVRTYLDGSNELVGQLASAAAEKDAQRIAFLAHRFKSSSANVGAMQLSEYCRELETSSKQNSTQDAALLVAAITNEYESVKKILEGEIDAV</sequence>
<dbReference type="GO" id="GO:0005886">
    <property type="term" value="C:plasma membrane"/>
    <property type="evidence" value="ECO:0007669"/>
    <property type="project" value="UniProtKB-SubCell"/>
</dbReference>
<evidence type="ECO:0000259" key="17">
    <source>
        <dbReference type="PROSITE" id="PS50110"/>
    </source>
</evidence>
<dbReference type="SUPFAM" id="SSF52172">
    <property type="entry name" value="CheY-like"/>
    <property type="match status" value="2"/>
</dbReference>
<keyword evidence="9" id="KW-0902">Two-component regulatory system</keyword>
<dbReference type="SUPFAM" id="SSF47226">
    <property type="entry name" value="Histidine-containing phosphotransfer domain, HPT domain"/>
    <property type="match status" value="1"/>
</dbReference>
<evidence type="ECO:0000256" key="3">
    <source>
        <dbReference type="ARBA" id="ARBA00012438"/>
    </source>
</evidence>
<dbReference type="Gene3D" id="1.20.120.160">
    <property type="entry name" value="HPT domain"/>
    <property type="match status" value="1"/>
</dbReference>
<dbReference type="PROSITE" id="PS50109">
    <property type="entry name" value="HIS_KIN"/>
    <property type="match status" value="1"/>
</dbReference>
<evidence type="ECO:0000256" key="10">
    <source>
        <dbReference type="ARBA" id="ARBA00064003"/>
    </source>
</evidence>
<dbReference type="CDD" id="cd17546">
    <property type="entry name" value="REC_hyHK_CKI1_RcsC-like"/>
    <property type="match status" value="2"/>
</dbReference>
<name>A0A5K8AGS5_9BACT</name>
<feature type="modified residue" description="Phosphohistidine" evidence="12">
    <location>
        <position position="912"/>
    </location>
</feature>
<evidence type="ECO:0000259" key="18">
    <source>
        <dbReference type="PROSITE" id="PS50885"/>
    </source>
</evidence>
<dbReference type="AlphaFoldDB" id="A0A5K8AGS5"/>
<accession>A0A5K8AGS5</accession>
<evidence type="ECO:0000256" key="14">
    <source>
        <dbReference type="SAM" id="MobiDB-lite"/>
    </source>
</evidence>
<evidence type="ECO:0000313" key="21">
    <source>
        <dbReference type="Proteomes" id="UP000422108"/>
    </source>
</evidence>
<dbReference type="SMART" id="SM00448">
    <property type="entry name" value="REC"/>
    <property type="match status" value="2"/>
</dbReference>
<keyword evidence="5" id="KW-0808">Transferase</keyword>
<evidence type="ECO:0000256" key="2">
    <source>
        <dbReference type="ARBA" id="ARBA00004370"/>
    </source>
</evidence>
<keyword evidence="4 13" id="KW-0597">Phosphoprotein</keyword>
<dbReference type="FunFam" id="1.10.287.130:FF:000002">
    <property type="entry name" value="Two-component osmosensing histidine kinase"/>
    <property type="match status" value="1"/>
</dbReference>
<dbReference type="Pfam" id="PF17152">
    <property type="entry name" value="CHASE8"/>
    <property type="match status" value="1"/>
</dbReference>
<comment type="catalytic activity">
    <reaction evidence="1">
        <text>ATP + protein L-histidine = ADP + protein N-phospho-L-histidine.</text>
        <dbReference type="EC" id="2.7.13.3"/>
    </reaction>
</comment>
<feature type="domain" description="Histidine kinase" evidence="16">
    <location>
        <begin position="312"/>
        <end position="533"/>
    </location>
</feature>
<dbReference type="InterPro" id="IPR011006">
    <property type="entry name" value="CheY-like_superfamily"/>
</dbReference>
<dbReference type="InterPro" id="IPR003660">
    <property type="entry name" value="HAMP_dom"/>
</dbReference>
<dbReference type="SMART" id="SM00388">
    <property type="entry name" value="HisKA"/>
    <property type="match status" value="1"/>
</dbReference>
<dbReference type="InterPro" id="IPR003594">
    <property type="entry name" value="HATPase_dom"/>
</dbReference>
<comment type="subcellular location">
    <subcellularLocation>
        <location evidence="2">Membrane</location>
    </subcellularLocation>
</comment>
<dbReference type="CDD" id="cd16922">
    <property type="entry name" value="HATPase_EvgS-ArcB-TorS-like"/>
    <property type="match status" value="1"/>
</dbReference>
<dbReference type="InterPro" id="IPR008207">
    <property type="entry name" value="Sig_transdc_His_kin_Hpt_dom"/>
</dbReference>
<evidence type="ECO:0000256" key="8">
    <source>
        <dbReference type="ARBA" id="ARBA00022840"/>
    </source>
</evidence>